<evidence type="ECO:0000313" key="4">
    <source>
        <dbReference type="Proteomes" id="UP001224775"/>
    </source>
</evidence>
<dbReference type="CDD" id="cd05121">
    <property type="entry name" value="ABC1_ADCK3-like"/>
    <property type="match status" value="1"/>
</dbReference>
<feature type="transmembrane region" description="Helical" evidence="1">
    <location>
        <begin position="21"/>
        <end position="43"/>
    </location>
</feature>
<keyword evidence="1" id="KW-0812">Transmembrane</keyword>
<dbReference type="Pfam" id="PF03109">
    <property type="entry name" value="ABC1"/>
    <property type="match status" value="2"/>
</dbReference>
<dbReference type="PANTHER" id="PTHR43173:SF34">
    <property type="entry name" value="ABC1 ATYPICAL KINASE-LIKE DOMAIN-CONTAINING PROTEIN"/>
    <property type="match status" value="1"/>
</dbReference>
<dbReference type="AlphaFoldDB" id="A0AAD8Y5X2"/>
<protein>
    <submittedName>
        <fullName evidence="3">ABC1 kinase family protein</fullName>
        <ecNumber evidence="3">2.7.-.-</ecNumber>
    </submittedName>
</protein>
<keyword evidence="1" id="KW-1133">Transmembrane helix</keyword>
<keyword evidence="3" id="KW-0808">Transferase</keyword>
<evidence type="ECO:0000313" key="3">
    <source>
        <dbReference type="EMBL" id="KAK1739627.1"/>
    </source>
</evidence>
<comment type="caution">
    <text evidence="3">The sequence shown here is derived from an EMBL/GenBank/DDBJ whole genome shotgun (WGS) entry which is preliminary data.</text>
</comment>
<name>A0AAD8Y5X2_9STRA</name>
<accession>A0AAD8Y5X2</accession>
<dbReference type="InterPro" id="IPR000719">
    <property type="entry name" value="Prot_kinase_dom"/>
</dbReference>
<dbReference type="InterPro" id="IPR004147">
    <property type="entry name" value="ABC1_dom"/>
</dbReference>
<evidence type="ECO:0000256" key="1">
    <source>
        <dbReference type="SAM" id="Phobius"/>
    </source>
</evidence>
<keyword evidence="4" id="KW-1185">Reference proteome</keyword>
<dbReference type="InterPro" id="IPR051130">
    <property type="entry name" value="Mito_struct-func_regulator"/>
</dbReference>
<sequence length="593" mass="67170">MPIAHATTPRSCRRHHYLHRYLQLPVIWLLCVVWIIISAAATATSADNFLSKQCLRSTLTQANPTLYTTIGEREQATNPLEPTIRALKFWRRVAPIVVHYKFTEYWLKVAHIDDKKKRYDTWEKMHATHAPTGLKCILELRGLFVKIGQVMSSRADFIPRQYVDVFSELQDSVPPWETDRVKRIVQQSLMDSQGLTIEDVFESFDEVLGSASIGQVHKAKLTPEFGGETVAVKVMHPNAETRFRNDFKIFRTLCKVALPGWDPILRELEMQMMTEFDYTNEGQNLLRVRKNMSKSPYANKVKVPHLMLDLCSKNLLVMEYLEGKKLATSIEEKLSSILGGDKLMARKVLKAKQQALFESKHSGNQKKGFLKDLNDILGESNISMSVLEKAAKARMLMTMTRDARNKLSLLLDATGHQIFNDGLYNGDPHPGNILVLECGRLGLIDYGQTRSLTKHDRLALAAVVCALGRKTIDIHEITTAMNKFGFHSRDNNEENIAKFAALYFDSDAAGKRLGYATPQKYLQHLNSIDPMVEVPDPAVFVARTSFLFRGLGALLQQQLHTSQHWKKHAKIAIDAKGEDLQLYNLGITPIAKE</sequence>
<keyword evidence="1" id="KW-0472">Membrane</keyword>
<dbReference type="Gene3D" id="3.30.200.20">
    <property type="entry name" value="Phosphorylase Kinase, domain 1"/>
    <property type="match status" value="1"/>
</dbReference>
<keyword evidence="3" id="KW-0418">Kinase</keyword>
<feature type="domain" description="Protein kinase" evidence="2">
    <location>
        <begin position="202"/>
        <end position="593"/>
    </location>
</feature>
<dbReference type="GO" id="GO:0004672">
    <property type="term" value="F:protein kinase activity"/>
    <property type="evidence" value="ECO:0007669"/>
    <property type="project" value="InterPro"/>
</dbReference>
<dbReference type="InterPro" id="IPR011009">
    <property type="entry name" value="Kinase-like_dom_sf"/>
</dbReference>
<dbReference type="EMBL" id="JATAAI010000017">
    <property type="protein sequence ID" value="KAK1739627.1"/>
    <property type="molecule type" value="Genomic_DNA"/>
</dbReference>
<dbReference type="GO" id="GO:0005524">
    <property type="term" value="F:ATP binding"/>
    <property type="evidence" value="ECO:0007669"/>
    <property type="project" value="InterPro"/>
</dbReference>
<dbReference type="PROSITE" id="PS50011">
    <property type="entry name" value="PROTEIN_KINASE_DOM"/>
    <property type="match status" value="1"/>
</dbReference>
<dbReference type="Proteomes" id="UP001224775">
    <property type="component" value="Unassembled WGS sequence"/>
</dbReference>
<dbReference type="PANTHER" id="PTHR43173">
    <property type="entry name" value="ABC1 FAMILY PROTEIN"/>
    <property type="match status" value="1"/>
</dbReference>
<proteinExistence type="predicted"/>
<dbReference type="EC" id="2.7.-.-" evidence="3"/>
<dbReference type="SUPFAM" id="SSF56112">
    <property type="entry name" value="Protein kinase-like (PK-like)"/>
    <property type="match status" value="1"/>
</dbReference>
<gene>
    <name evidence="3" type="ORF">QTG54_009386</name>
</gene>
<evidence type="ECO:0000259" key="2">
    <source>
        <dbReference type="PROSITE" id="PS50011"/>
    </source>
</evidence>
<reference evidence="3" key="1">
    <citation type="submission" date="2023-06" db="EMBL/GenBank/DDBJ databases">
        <title>Survivors Of The Sea: Transcriptome response of Skeletonema marinoi to long-term dormancy.</title>
        <authorList>
            <person name="Pinder M.I.M."/>
            <person name="Kourtchenko O."/>
            <person name="Robertson E.K."/>
            <person name="Larsson T."/>
            <person name="Maumus F."/>
            <person name="Osuna-Cruz C.M."/>
            <person name="Vancaester E."/>
            <person name="Stenow R."/>
            <person name="Vandepoele K."/>
            <person name="Ploug H."/>
            <person name="Bruchert V."/>
            <person name="Godhe A."/>
            <person name="Topel M."/>
        </authorList>
    </citation>
    <scope>NUCLEOTIDE SEQUENCE</scope>
    <source>
        <strain evidence="3">R05AC</strain>
    </source>
</reference>
<organism evidence="3 4">
    <name type="scientific">Skeletonema marinoi</name>
    <dbReference type="NCBI Taxonomy" id="267567"/>
    <lineage>
        <taxon>Eukaryota</taxon>
        <taxon>Sar</taxon>
        <taxon>Stramenopiles</taxon>
        <taxon>Ochrophyta</taxon>
        <taxon>Bacillariophyta</taxon>
        <taxon>Coscinodiscophyceae</taxon>
        <taxon>Thalassiosirophycidae</taxon>
        <taxon>Thalassiosirales</taxon>
        <taxon>Skeletonemataceae</taxon>
        <taxon>Skeletonema</taxon>
        <taxon>Skeletonema marinoi-dohrnii complex</taxon>
    </lineage>
</organism>